<dbReference type="AlphaFoldDB" id="A0A9W9SCN3"/>
<feature type="compositionally biased region" description="Polar residues" evidence="6">
    <location>
        <begin position="243"/>
        <end position="265"/>
    </location>
</feature>
<evidence type="ECO:0000256" key="6">
    <source>
        <dbReference type="SAM" id="MobiDB-lite"/>
    </source>
</evidence>
<proteinExistence type="inferred from homology"/>
<feature type="transmembrane region" description="Helical" evidence="7">
    <location>
        <begin position="50"/>
        <end position="71"/>
    </location>
</feature>
<reference evidence="9" key="1">
    <citation type="submission" date="2022-12" db="EMBL/GenBank/DDBJ databases">
        <authorList>
            <person name="Petersen C."/>
        </authorList>
    </citation>
    <scope>NUCLEOTIDE SEQUENCE</scope>
    <source>
        <strain evidence="9">IBT 29677</strain>
    </source>
</reference>
<evidence type="ECO:0000256" key="3">
    <source>
        <dbReference type="ARBA" id="ARBA00022989"/>
    </source>
</evidence>
<evidence type="ECO:0000256" key="4">
    <source>
        <dbReference type="ARBA" id="ARBA00023136"/>
    </source>
</evidence>
<feature type="transmembrane region" description="Helical" evidence="7">
    <location>
        <begin position="214"/>
        <end position="234"/>
    </location>
</feature>
<feature type="transmembrane region" description="Helical" evidence="7">
    <location>
        <begin position="170"/>
        <end position="194"/>
    </location>
</feature>
<dbReference type="PANTHER" id="PTHR33048:SF165">
    <property type="entry name" value="INTEGRAL MEMBRANE PROTEIN"/>
    <property type="match status" value="1"/>
</dbReference>
<feature type="region of interest" description="Disordered" evidence="6">
    <location>
        <begin position="307"/>
        <end position="329"/>
    </location>
</feature>
<evidence type="ECO:0000259" key="8">
    <source>
        <dbReference type="Pfam" id="PF20684"/>
    </source>
</evidence>
<evidence type="ECO:0000256" key="1">
    <source>
        <dbReference type="ARBA" id="ARBA00004141"/>
    </source>
</evidence>
<dbReference type="GeneID" id="81376734"/>
<evidence type="ECO:0000256" key="2">
    <source>
        <dbReference type="ARBA" id="ARBA00022692"/>
    </source>
</evidence>
<dbReference type="Proteomes" id="UP001147747">
    <property type="component" value="Unassembled WGS sequence"/>
</dbReference>
<dbReference type="EMBL" id="JAPZBU010000012">
    <property type="protein sequence ID" value="KAJ5376231.1"/>
    <property type="molecule type" value="Genomic_DNA"/>
</dbReference>
<dbReference type="PANTHER" id="PTHR33048">
    <property type="entry name" value="PTH11-LIKE INTEGRAL MEMBRANE PROTEIN (AFU_ORTHOLOGUE AFUA_5G11245)"/>
    <property type="match status" value="1"/>
</dbReference>
<evidence type="ECO:0000313" key="10">
    <source>
        <dbReference type="Proteomes" id="UP001147747"/>
    </source>
</evidence>
<feature type="transmembrane region" description="Helical" evidence="7">
    <location>
        <begin position="7"/>
        <end position="30"/>
    </location>
</feature>
<keyword evidence="4 7" id="KW-0472">Membrane</keyword>
<dbReference type="RefSeq" id="XP_056481261.1">
    <property type="nucleotide sequence ID" value="XM_056637754.1"/>
</dbReference>
<feature type="domain" description="Rhodopsin" evidence="8">
    <location>
        <begin position="11"/>
        <end position="230"/>
    </location>
</feature>
<accession>A0A9W9SCN3</accession>
<dbReference type="InterPro" id="IPR052337">
    <property type="entry name" value="SAT4-like"/>
</dbReference>
<feature type="transmembrane region" description="Helical" evidence="7">
    <location>
        <begin position="83"/>
        <end position="105"/>
    </location>
</feature>
<feature type="transmembrane region" description="Helical" evidence="7">
    <location>
        <begin position="139"/>
        <end position="158"/>
    </location>
</feature>
<protein>
    <recommendedName>
        <fullName evidence="8">Rhodopsin domain-containing protein</fullName>
    </recommendedName>
</protein>
<comment type="similarity">
    <text evidence="5">Belongs to the SAT4 family.</text>
</comment>
<dbReference type="InterPro" id="IPR049326">
    <property type="entry name" value="Rhodopsin_dom_fungi"/>
</dbReference>
<comment type="caution">
    <text evidence="9">The sequence shown here is derived from an EMBL/GenBank/DDBJ whole genome shotgun (WGS) entry which is preliminary data.</text>
</comment>
<keyword evidence="3 7" id="KW-1133">Transmembrane helix</keyword>
<keyword evidence="2 7" id="KW-0812">Transmembrane</keyword>
<gene>
    <name evidence="9" type="ORF">N7509_013117</name>
</gene>
<name>A0A9W9SCN3_9EURO</name>
<reference evidence="9" key="2">
    <citation type="journal article" date="2023" name="IMA Fungus">
        <title>Comparative genomic study of the Penicillium genus elucidates a diverse pangenome and 15 lateral gene transfer events.</title>
        <authorList>
            <person name="Petersen C."/>
            <person name="Sorensen T."/>
            <person name="Nielsen M.R."/>
            <person name="Sondergaard T.E."/>
            <person name="Sorensen J.L."/>
            <person name="Fitzpatrick D.A."/>
            <person name="Frisvad J.C."/>
            <person name="Nielsen K.L."/>
        </authorList>
    </citation>
    <scope>NUCLEOTIDE SEQUENCE</scope>
    <source>
        <strain evidence="9">IBT 29677</strain>
    </source>
</reference>
<comment type="subcellular location">
    <subcellularLocation>
        <location evidence="1">Membrane</location>
        <topology evidence="1">Multi-pass membrane protein</topology>
    </subcellularLocation>
</comment>
<evidence type="ECO:0000256" key="5">
    <source>
        <dbReference type="ARBA" id="ARBA00038359"/>
    </source>
</evidence>
<dbReference type="GO" id="GO:0016020">
    <property type="term" value="C:membrane"/>
    <property type="evidence" value="ECO:0007669"/>
    <property type="project" value="UniProtKB-SubCell"/>
</dbReference>
<dbReference type="Pfam" id="PF20684">
    <property type="entry name" value="Fung_rhodopsin"/>
    <property type="match status" value="1"/>
</dbReference>
<sequence>MPIQSYGVTVLAVFAITGVILVTVSVIYGIGSHENVLSESDKVKALKWGWINQMLGRLATAFGKLAIVAFLQQIHGPEHREWVAGLWILAMSNLIVNAITVGMVLTQCTPLEKLWDFSLPGTCGGLGRNEHIAYFQGSWSAFCDLALALYPIVFLWTVRLQMRVKIGLCALMGVGVIACVCSILKTTLGLTALGDGEDLTYNIARLIIWNKTEKWAVIIVGCIPPIRPLFIALFHKVAISTKSRSGQTNGNGRSTELHSFSQNSKAAPRVRHMSPALSSANESEENILAMEDGAIMKTTDISLTYENGEAHHEPSPSEHGGYVVPSERI</sequence>
<evidence type="ECO:0000313" key="9">
    <source>
        <dbReference type="EMBL" id="KAJ5376231.1"/>
    </source>
</evidence>
<feature type="region of interest" description="Disordered" evidence="6">
    <location>
        <begin position="243"/>
        <end position="283"/>
    </location>
</feature>
<keyword evidence="10" id="KW-1185">Reference proteome</keyword>
<evidence type="ECO:0000256" key="7">
    <source>
        <dbReference type="SAM" id="Phobius"/>
    </source>
</evidence>
<organism evidence="9 10">
    <name type="scientific">Penicillium cosmopolitanum</name>
    <dbReference type="NCBI Taxonomy" id="1131564"/>
    <lineage>
        <taxon>Eukaryota</taxon>
        <taxon>Fungi</taxon>
        <taxon>Dikarya</taxon>
        <taxon>Ascomycota</taxon>
        <taxon>Pezizomycotina</taxon>
        <taxon>Eurotiomycetes</taxon>
        <taxon>Eurotiomycetidae</taxon>
        <taxon>Eurotiales</taxon>
        <taxon>Aspergillaceae</taxon>
        <taxon>Penicillium</taxon>
    </lineage>
</organism>
<dbReference type="OrthoDB" id="3934549at2759"/>